<organism evidence="14 15">
    <name type="scientific">Entomortierella parvispora</name>
    <dbReference type="NCBI Taxonomy" id="205924"/>
    <lineage>
        <taxon>Eukaryota</taxon>
        <taxon>Fungi</taxon>
        <taxon>Fungi incertae sedis</taxon>
        <taxon>Mucoromycota</taxon>
        <taxon>Mortierellomycotina</taxon>
        <taxon>Mortierellomycetes</taxon>
        <taxon>Mortierellales</taxon>
        <taxon>Mortierellaceae</taxon>
        <taxon>Entomortierella</taxon>
    </lineage>
</organism>
<dbReference type="PANTHER" id="PTHR16036">
    <property type="entry name" value="ANKYRIN REPEAT AND ZINC FINGER DOMAIN-CONTAINING PROTEIN 1"/>
    <property type="match status" value="1"/>
</dbReference>
<keyword evidence="9" id="KW-0175">Coiled coil</keyword>
<evidence type="ECO:0000256" key="4">
    <source>
        <dbReference type="ARBA" id="ARBA00022722"/>
    </source>
</evidence>
<dbReference type="InterPro" id="IPR047139">
    <property type="entry name" value="ANKZ1/VMS1"/>
</dbReference>
<evidence type="ECO:0000256" key="5">
    <source>
        <dbReference type="ARBA" id="ARBA00022737"/>
    </source>
</evidence>
<dbReference type="InterPro" id="IPR036770">
    <property type="entry name" value="Ankyrin_rpt-contain_sf"/>
</dbReference>
<proteinExistence type="inferred from homology"/>
<evidence type="ECO:0000313" key="15">
    <source>
        <dbReference type="Proteomes" id="UP000827284"/>
    </source>
</evidence>
<feature type="compositionally biased region" description="Polar residues" evidence="12">
    <location>
        <begin position="69"/>
        <end position="83"/>
    </location>
</feature>
<accession>A0A9P3HDL0</accession>
<name>A0A9P3HDL0_9FUNG</name>
<keyword evidence="8 10" id="KW-0040">ANK repeat</keyword>
<dbReference type="GO" id="GO:0036503">
    <property type="term" value="P:ERAD pathway"/>
    <property type="evidence" value="ECO:0007669"/>
    <property type="project" value="TreeGrafter"/>
</dbReference>
<evidence type="ECO:0000256" key="10">
    <source>
        <dbReference type="PROSITE-ProRule" id="PRU00023"/>
    </source>
</evidence>
<keyword evidence="5" id="KW-0677">Repeat</keyword>
<keyword evidence="4 11" id="KW-0540">Nuclease</keyword>
<comment type="caution">
    <text evidence="14">The sequence shown here is derived from an EMBL/GenBank/DDBJ whole genome shotgun (WGS) entry which is preliminary data.</text>
</comment>
<sequence>MTPNINININNKNNTRKSELYSLPVFFLPKDLLEALVPEAPSSATDTSQLVLSNSTSFRPFHRKEDESSLYTHDTPSASSISSVPTAHVRLPISIPTHETSSQVKSTPVPPRVSAPSPSCRVCNVASFGSVQLHRDHAKSDWHRYNLKHSLLDKEGFHPISEQQFEDMLQHISSLSASGDDDYEESSDDIDQHHNMPAQSSMILYQSTHRHRHQGPMDQVHIQSLMQKLEVAVQQKVEFRNSDPVKVHLENVLEQKVQEARETPLIWFKAPDLYGSTVRLGVYKNTLFPRNESNELGRVMEALQEAQIERPPLPPKKLKMKRAARAAAAAAEKATRALKDGEEDIIELSLATEIQPAEDNQEKAAEEKTRSPRYWTMFLLGGGHFAGMVVDLAGEMPLHGQGKNQNPTPNMKIVAHKTFHRYTVRKKNGGAQGTHGGCNSAGARIRMYNETALKLEVRELVDSWKSWIEQSETVFLNAPGNNRKTFIHGDSLMAQVEKQGRVRSIPFVTRRPTLTELKRVFTELTTVKVERLDDNELELQERAGQEALENAFAASQSRFMVTLREMESDSDSASDDEEDSARLTILPSTLQEPVILERSAELQKWVEMVKKGRLEAMSSHLERHSGLLHPSRLLPQNPRNVDYDRRRTPTILHLAAHSGHPQLVQRLLERHGANPTVTVSSLVQQQINIYECNGTEPPSDSDGLFEPALLTPKSFSWTAYDVSKDKDTRDSFRRAMASLPDRWDWALKAHVPSALTPEMEAKAAVIAAAAVAEQEKRQTQETKKLKKSAVGSVNTLGSSILPASGSDNIESTLKAVRLSDEQRMRIDRERRAQAAEDRLAASRPCTLSGALFHKEDSFTLGTMAESISKE</sequence>
<feature type="domain" description="VLRF1" evidence="13">
    <location>
        <begin position="371"/>
        <end position="527"/>
    </location>
</feature>
<dbReference type="Pfam" id="PF00023">
    <property type="entry name" value="Ank"/>
    <property type="match status" value="1"/>
</dbReference>
<evidence type="ECO:0000256" key="6">
    <source>
        <dbReference type="ARBA" id="ARBA00022759"/>
    </source>
</evidence>
<protein>
    <recommendedName>
        <fullName evidence="13">VLRF1 domain-containing protein</fullName>
    </recommendedName>
</protein>
<evidence type="ECO:0000256" key="1">
    <source>
        <dbReference type="ARBA" id="ARBA00004496"/>
    </source>
</evidence>
<keyword evidence="6 11" id="KW-0255">Endonuclease</keyword>
<feature type="region of interest" description="Disordered" evidence="12">
    <location>
        <begin position="64"/>
        <end position="83"/>
    </location>
</feature>
<evidence type="ECO:0000256" key="8">
    <source>
        <dbReference type="ARBA" id="ARBA00023043"/>
    </source>
</evidence>
<dbReference type="InterPro" id="IPR041175">
    <property type="entry name" value="VLRF1/Vms1"/>
</dbReference>
<keyword evidence="3 11" id="KW-0963">Cytoplasm</keyword>
<feature type="active site" evidence="11">
    <location>
        <position position="432"/>
    </location>
</feature>
<dbReference type="GO" id="GO:0016787">
    <property type="term" value="F:hydrolase activity"/>
    <property type="evidence" value="ECO:0007669"/>
    <property type="project" value="UniProtKB-KW"/>
</dbReference>
<comment type="similarity">
    <text evidence="2 11">Belongs to the ANKZF1/VMS1 family.</text>
</comment>
<comment type="subcellular location">
    <subcellularLocation>
        <location evidence="1">Cytoplasm</location>
    </subcellularLocation>
</comment>
<keyword evidence="7 11" id="KW-0378">Hydrolase</keyword>
<dbReference type="InterPro" id="IPR002110">
    <property type="entry name" value="Ankyrin_rpt"/>
</dbReference>
<gene>
    <name evidence="14" type="ORF">EMPS_07154</name>
</gene>
<comment type="domain">
    <text evidence="11">The VLRF1 domain mediates binding to the 60S ribosomal subunit.</text>
</comment>
<evidence type="ECO:0000256" key="2">
    <source>
        <dbReference type="ARBA" id="ARBA00009262"/>
    </source>
</evidence>
<dbReference type="Gene3D" id="1.25.40.20">
    <property type="entry name" value="Ankyrin repeat-containing domain"/>
    <property type="match status" value="1"/>
</dbReference>
<dbReference type="Proteomes" id="UP000827284">
    <property type="component" value="Unassembled WGS sequence"/>
</dbReference>
<evidence type="ECO:0000256" key="7">
    <source>
        <dbReference type="ARBA" id="ARBA00022801"/>
    </source>
</evidence>
<evidence type="ECO:0000256" key="11">
    <source>
        <dbReference type="PROSITE-ProRule" id="PRU01389"/>
    </source>
</evidence>
<dbReference type="PROSITE" id="PS52044">
    <property type="entry name" value="VLRF1"/>
    <property type="match status" value="1"/>
</dbReference>
<keyword evidence="15" id="KW-1185">Reference proteome</keyword>
<evidence type="ECO:0000256" key="9">
    <source>
        <dbReference type="ARBA" id="ARBA00023054"/>
    </source>
</evidence>
<dbReference type="EMBL" id="BQFW01000009">
    <property type="protein sequence ID" value="GJJ74796.1"/>
    <property type="molecule type" value="Genomic_DNA"/>
</dbReference>
<dbReference type="GO" id="GO:0004519">
    <property type="term" value="F:endonuclease activity"/>
    <property type="evidence" value="ECO:0007669"/>
    <property type="project" value="UniProtKB-KW"/>
</dbReference>
<dbReference type="PROSITE" id="PS50088">
    <property type="entry name" value="ANK_REPEAT"/>
    <property type="match status" value="1"/>
</dbReference>
<evidence type="ECO:0000256" key="3">
    <source>
        <dbReference type="ARBA" id="ARBA00022490"/>
    </source>
</evidence>
<reference evidence="14" key="2">
    <citation type="journal article" date="2022" name="Microbiol. Resour. Announc.">
        <title>Whole-Genome Sequence of Entomortierella parvispora E1425, a Mucoromycotan Fungus Associated with Burkholderiaceae-Related Endosymbiotic Bacteria.</title>
        <authorList>
            <person name="Herlambang A."/>
            <person name="Guo Y."/>
            <person name="Takashima Y."/>
            <person name="Narisawa K."/>
            <person name="Ohta H."/>
            <person name="Nishizawa T."/>
        </authorList>
    </citation>
    <scope>NUCLEOTIDE SEQUENCE</scope>
    <source>
        <strain evidence="14">E1425</strain>
    </source>
</reference>
<dbReference type="Pfam" id="PF18826">
    <property type="entry name" value="bVLRF1"/>
    <property type="match status" value="1"/>
</dbReference>
<evidence type="ECO:0000259" key="13">
    <source>
        <dbReference type="PROSITE" id="PS52044"/>
    </source>
</evidence>
<dbReference type="AlphaFoldDB" id="A0A9P3HDL0"/>
<feature type="repeat" description="ANK" evidence="10">
    <location>
        <begin position="647"/>
        <end position="680"/>
    </location>
</feature>
<dbReference type="OrthoDB" id="429841at2759"/>
<dbReference type="GO" id="GO:0005737">
    <property type="term" value="C:cytoplasm"/>
    <property type="evidence" value="ECO:0007669"/>
    <property type="project" value="UniProtKB-SubCell"/>
</dbReference>
<reference evidence="14" key="1">
    <citation type="submission" date="2021-11" db="EMBL/GenBank/DDBJ databases">
        <authorList>
            <person name="Herlambang A."/>
            <person name="Guo Y."/>
            <person name="Takashima Y."/>
            <person name="Nishizawa T."/>
        </authorList>
    </citation>
    <scope>NUCLEOTIDE SEQUENCE</scope>
    <source>
        <strain evidence="14">E1425</strain>
    </source>
</reference>
<evidence type="ECO:0000256" key="12">
    <source>
        <dbReference type="SAM" id="MobiDB-lite"/>
    </source>
</evidence>
<evidence type="ECO:0000313" key="14">
    <source>
        <dbReference type="EMBL" id="GJJ74796.1"/>
    </source>
</evidence>
<dbReference type="PANTHER" id="PTHR16036:SF2">
    <property type="entry name" value="TRNA ENDONUCLEASE ANKZF1"/>
    <property type="match status" value="1"/>
</dbReference>